<keyword evidence="1" id="KW-0969">Cilium</keyword>
<keyword evidence="1" id="KW-0282">Flagellum</keyword>
<dbReference type="Proteomes" id="UP000294814">
    <property type="component" value="Unassembled WGS sequence"/>
</dbReference>
<dbReference type="RefSeq" id="WP_131917503.1">
    <property type="nucleotide sequence ID" value="NZ_SMLG01000025.1"/>
</dbReference>
<evidence type="ECO:0000313" key="1">
    <source>
        <dbReference type="EMBL" id="TDE41529.1"/>
    </source>
</evidence>
<dbReference type="OrthoDB" id="1324191at2"/>
<keyword evidence="1" id="KW-0966">Cell projection</keyword>
<gene>
    <name evidence="1" type="ORF">E0I26_16305</name>
</gene>
<accession>A0A4R5F2C4</accession>
<sequence length="133" mass="15650">MKNCIFLCITIVSVFSFKGNAQNSKFYVTDKVSDKYAYVDVIKTYERIAAKGYKSIDIFKKIGDSYYFKADFDKAAKWYCELFAISIDLEPEYYYQYAKCLTFIGQNDRANEILEKLKQKSEAILEKKNRNLR</sequence>
<name>A0A4R5F2C4_9FLAO</name>
<organism evidence="1 2">
    <name type="scientific">Flavobacterium rhamnosiphilum</name>
    <dbReference type="NCBI Taxonomy" id="2541724"/>
    <lineage>
        <taxon>Bacteria</taxon>
        <taxon>Pseudomonadati</taxon>
        <taxon>Bacteroidota</taxon>
        <taxon>Flavobacteriia</taxon>
        <taxon>Flavobacteriales</taxon>
        <taxon>Flavobacteriaceae</taxon>
        <taxon>Flavobacterium</taxon>
    </lineage>
</organism>
<evidence type="ECO:0000313" key="2">
    <source>
        <dbReference type="Proteomes" id="UP000294814"/>
    </source>
</evidence>
<dbReference type="Gene3D" id="1.25.40.10">
    <property type="entry name" value="Tetratricopeptide repeat domain"/>
    <property type="match status" value="1"/>
</dbReference>
<dbReference type="AlphaFoldDB" id="A0A4R5F2C4"/>
<reference evidence="1 2" key="1">
    <citation type="submission" date="2019-03" db="EMBL/GenBank/DDBJ databases">
        <title>Novel species of Flavobacterium.</title>
        <authorList>
            <person name="Liu Q."/>
            <person name="Xin Y.-H."/>
        </authorList>
    </citation>
    <scope>NUCLEOTIDE SEQUENCE [LARGE SCALE GENOMIC DNA]</scope>
    <source>
        <strain evidence="1 2">LB3P52</strain>
    </source>
</reference>
<protein>
    <submittedName>
        <fullName evidence="1">Flagellar motor protein MotB</fullName>
    </submittedName>
</protein>
<comment type="caution">
    <text evidence="1">The sequence shown here is derived from an EMBL/GenBank/DDBJ whole genome shotgun (WGS) entry which is preliminary data.</text>
</comment>
<dbReference type="SUPFAM" id="SSF48452">
    <property type="entry name" value="TPR-like"/>
    <property type="match status" value="1"/>
</dbReference>
<dbReference type="InterPro" id="IPR011990">
    <property type="entry name" value="TPR-like_helical_dom_sf"/>
</dbReference>
<proteinExistence type="predicted"/>
<keyword evidence="2" id="KW-1185">Reference proteome</keyword>
<dbReference type="EMBL" id="SMLG01000025">
    <property type="protein sequence ID" value="TDE41529.1"/>
    <property type="molecule type" value="Genomic_DNA"/>
</dbReference>